<accession>A0A075WE35</accession>
<feature type="binding site" evidence="6">
    <location>
        <position position="414"/>
    </location>
    <ligand>
        <name>Ni(2+)</name>
        <dbReference type="ChEBI" id="CHEBI:49786"/>
    </ligand>
</feature>
<feature type="binding site" evidence="6">
    <location>
        <position position="63"/>
    </location>
    <ligand>
        <name>Fe cation</name>
        <dbReference type="ChEBI" id="CHEBI:24875"/>
    </ligand>
</feature>
<dbReference type="EMBL" id="CP006577">
    <property type="protein sequence ID" value="AIG98251.1"/>
    <property type="molecule type" value="Genomic_DNA"/>
</dbReference>
<evidence type="ECO:0000313" key="8">
    <source>
        <dbReference type="Proteomes" id="UP000028501"/>
    </source>
</evidence>
<evidence type="ECO:0000313" key="7">
    <source>
        <dbReference type="EMBL" id="AIG98251.1"/>
    </source>
</evidence>
<dbReference type="InterPro" id="IPR029014">
    <property type="entry name" value="NiFe-Hase_large"/>
</dbReference>
<feature type="binding site" evidence="6">
    <location>
        <position position="60"/>
    </location>
    <ligand>
        <name>Ni(2+)</name>
        <dbReference type="ChEBI" id="CHEBI:49786"/>
    </ligand>
</feature>
<feature type="binding site" evidence="6">
    <location>
        <position position="420"/>
    </location>
    <ligand>
        <name>Mg(2+)</name>
        <dbReference type="ChEBI" id="CHEBI:18420"/>
    </ligand>
</feature>
<keyword evidence="5 7" id="KW-0560">Oxidoreductase</keyword>
<feature type="binding site" evidence="6">
    <location>
        <position position="41"/>
    </location>
    <ligand>
        <name>Mg(2+)</name>
        <dbReference type="ChEBI" id="CHEBI:18420"/>
    </ligand>
</feature>
<feature type="binding site" evidence="6">
    <location>
        <position position="63"/>
    </location>
    <ligand>
        <name>Ni(2+)</name>
        <dbReference type="ChEBI" id="CHEBI:49786"/>
    </ligand>
</feature>
<evidence type="ECO:0000256" key="2">
    <source>
        <dbReference type="ARBA" id="ARBA00009292"/>
    </source>
</evidence>
<dbReference type="Gene3D" id="1.10.645.10">
    <property type="entry name" value="Cytochrome-c3 Hydrogenase, chain B"/>
    <property type="match status" value="1"/>
</dbReference>
<dbReference type="AlphaFoldDB" id="A0A075WE35"/>
<comment type="cofactor">
    <cofactor evidence="6">
        <name>Fe cation</name>
        <dbReference type="ChEBI" id="CHEBI:24875"/>
    </cofactor>
</comment>
<evidence type="ECO:0000256" key="5">
    <source>
        <dbReference type="ARBA" id="ARBA00023002"/>
    </source>
</evidence>
<dbReference type="GO" id="GO:0008901">
    <property type="term" value="F:ferredoxin hydrogenase activity"/>
    <property type="evidence" value="ECO:0007669"/>
    <property type="project" value="InterPro"/>
</dbReference>
<comment type="cofactor">
    <cofactor evidence="1 6">
        <name>Ni(2+)</name>
        <dbReference type="ChEBI" id="CHEBI:49786"/>
    </cofactor>
</comment>
<dbReference type="SUPFAM" id="SSF56762">
    <property type="entry name" value="HydB/Nqo4-like"/>
    <property type="match status" value="1"/>
</dbReference>
<dbReference type="PROSITE" id="PS00508">
    <property type="entry name" value="NI_HGENASE_L_2"/>
    <property type="match status" value="1"/>
</dbReference>
<keyword evidence="3 6" id="KW-0533">Nickel</keyword>
<evidence type="ECO:0000256" key="3">
    <source>
        <dbReference type="ARBA" id="ARBA00022596"/>
    </source>
</evidence>
<dbReference type="InterPro" id="IPR018194">
    <property type="entry name" value="Ni-dep_hyd_lsu_Ni_BS"/>
</dbReference>
<protein>
    <submittedName>
        <fullName evidence="7">Coenzyme F420-reducing hydrogenase, alpha subunit</fullName>
        <ecNumber evidence="7">1.12.99.-</ecNumber>
    </submittedName>
</protein>
<proteinExistence type="inferred from homology"/>
<gene>
    <name evidence="7" type="ORF">AFULGI_00014840</name>
</gene>
<keyword evidence="6" id="KW-0408">Iron</keyword>
<keyword evidence="4 6" id="KW-0479">Metal-binding</keyword>
<dbReference type="PANTHER" id="PTHR43600">
    <property type="entry name" value="COENZYME F420 HYDROGENASE, SUBUNIT ALPHA"/>
    <property type="match status" value="1"/>
</dbReference>
<comment type="similarity">
    <text evidence="2">Belongs to the [NiFe]/[NiFeSe] hydrogenase large subunit family.</text>
</comment>
<dbReference type="HOGENOM" id="CLU_044556_0_0_2"/>
<feature type="binding site" evidence="6">
    <location>
        <position position="372"/>
    </location>
    <ligand>
        <name>Mg(2+)</name>
        <dbReference type="ChEBI" id="CHEBI:18420"/>
    </ligand>
</feature>
<evidence type="ECO:0000256" key="6">
    <source>
        <dbReference type="PIRSR" id="PIRSR601501-1"/>
    </source>
</evidence>
<dbReference type="KEGG" id="afg:AFULGI_00014840"/>
<organism evidence="7 8">
    <name type="scientific">Archaeoglobus fulgidus DSM 8774</name>
    <dbReference type="NCBI Taxonomy" id="1344584"/>
    <lineage>
        <taxon>Archaea</taxon>
        <taxon>Methanobacteriati</taxon>
        <taxon>Methanobacteriota</taxon>
        <taxon>Archaeoglobi</taxon>
        <taxon>Archaeoglobales</taxon>
        <taxon>Archaeoglobaceae</taxon>
        <taxon>Archaeoglobus</taxon>
    </lineage>
</organism>
<dbReference type="Pfam" id="PF00374">
    <property type="entry name" value="NiFeSe_Hases"/>
    <property type="match status" value="2"/>
</dbReference>
<dbReference type="EC" id="1.12.99.-" evidence="7"/>
<dbReference type="GeneID" id="24794983"/>
<dbReference type="GO" id="GO:0016151">
    <property type="term" value="F:nickel cation binding"/>
    <property type="evidence" value="ECO:0007669"/>
    <property type="project" value="InterPro"/>
</dbReference>
<name>A0A075WE35_ARCFL</name>
<dbReference type="PANTHER" id="PTHR43600:SF2">
    <property type="entry name" value="F420-NON-REDUCING HYDROGENASE VHU SUBUNIT A"/>
    <property type="match status" value="1"/>
</dbReference>
<dbReference type="InterPro" id="IPR001501">
    <property type="entry name" value="Ni-dep_hyd_lsu"/>
</dbReference>
<feature type="binding site" evidence="6">
    <location>
        <position position="417"/>
    </location>
    <ligand>
        <name>Fe cation</name>
        <dbReference type="ChEBI" id="CHEBI:24875"/>
    </ligand>
</feature>
<sequence>MKIEINPVSRIEGHAKVTIFLDSSGKVENAFFQATEFRGYEKILSGLPMEEVPRVVSTICGICRAIHFTAALKAADQVFGVEASDAAKIVREMLLCAHFIEDHTLSLLALALPDFLSPEERNIFGVIRNLGELGRELLRKRGYAVRILQILGGRNIHPVTALPGGWAKAPTDEELGLIERYSRELLDLGYRMVEVLEAALDMGDGLELRAATLGTEKKGLVNLYDGEQVVKDEEGKEVLRFSGKEYADIITEKSLSWSYSKLTEIKPLGEKLYVVGPLARLKTAELTPKASEIVKTYGVSNNLLYNHFARAVEIIYAAERLLELSQSYRGGRIQNEPQKVAGEGVGIVEAPRGTLIHHYWTDEKGIVRGSNLIVATTHNVRAINHVVGKVAERASDTRNLAEKVEVAIRAFDPCMACATHAVNGVIPIEIQIFRDGELEEVYRNYEESCCGSGQSTHS</sequence>
<evidence type="ECO:0000256" key="4">
    <source>
        <dbReference type="ARBA" id="ARBA00022723"/>
    </source>
</evidence>
<dbReference type="Proteomes" id="UP000028501">
    <property type="component" value="Chromosome"/>
</dbReference>
<dbReference type="RefSeq" id="WP_010878869.1">
    <property type="nucleotide sequence ID" value="NZ_CP006577.1"/>
</dbReference>
<reference evidence="7 8" key="1">
    <citation type="submission" date="2013-07" db="EMBL/GenBank/DDBJ databases">
        <title>Genome of Archaeoglobus fulgidus.</title>
        <authorList>
            <person name="Fiebig A."/>
            <person name="Birkeland N.-K."/>
        </authorList>
    </citation>
    <scope>NUCLEOTIDE SEQUENCE [LARGE SCALE GENOMIC DNA]</scope>
    <source>
        <strain evidence="7 8">DSM 8774</strain>
    </source>
</reference>
<keyword evidence="6" id="KW-0460">Magnesium</keyword>
<evidence type="ECO:0000256" key="1">
    <source>
        <dbReference type="ARBA" id="ARBA00001967"/>
    </source>
</evidence>